<evidence type="ECO:0000313" key="2">
    <source>
        <dbReference type="Proteomes" id="UP001176961"/>
    </source>
</evidence>
<sequence>MPSPVGSECWRNPNACDDFLQMESMLSEGASLIDVLKTLYPCIEEPPEGWSDHLSLPILEIMSILTKIVDRPPRREKLTAYNTFEDAVELFRTRKRILMLTGAGASVSCGTRFSQQRWNYTQNIDTLGKQAHIERVVGCHETLRQFDKNENFQTYLLLTYHLSDSLCRGRW</sequence>
<dbReference type="Gene3D" id="3.40.50.1220">
    <property type="entry name" value="TPP-binding domain"/>
    <property type="match status" value="1"/>
</dbReference>
<dbReference type="AlphaFoldDB" id="A0AA36M8Q4"/>
<gene>
    <name evidence="1" type="ORF">CYNAS_LOCUS13623</name>
</gene>
<keyword evidence="2" id="KW-1185">Reference proteome</keyword>
<dbReference type="SUPFAM" id="SSF52467">
    <property type="entry name" value="DHS-like NAD/FAD-binding domain"/>
    <property type="match status" value="1"/>
</dbReference>
<protein>
    <recommendedName>
        <fullName evidence="3">Deacetylase sirtuin-type domain-containing protein</fullName>
    </recommendedName>
</protein>
<dbReference type="Proteomes" id="UP001176961">
    <property type="component" value="Unassembled WGS sequence"/>
</dbReference>
<name>A0AA36M8Q4_CYLNA</name>
<dbReference type="InterPro" id="IPR029035">
    <property type="entry name" value="DHS-like_NAD/FAD-binding_dom"/>
</dbReference>
<evidence type="ECO:0008006" key="3">
    <source>
        <dbReference type="Google" id="ProtNLM"/>
    </source>
</evidence>
<comment type="caution">
    <text evidence="1">The sequence shown here is derived from an EMBL/GenBank/DDBJ whole genome shotgun (WGS) entry which is preliminary data.</text>
</comment>
<evidence type="ECO:0000313" key="1">
    <source>
        <dbReference type="EMBL" id="CAJ0601640.1"/>
    </source>
</evidence>
<proteinExistence type="predicted"/>
<organism evidence="1 2">
    <name type="scientific">Cylicocyclus nassatus</name>
    <name type="common">Nematode worm</name>
    <dbReference type="NCBI Taxonomy" id="53992"/>
    <lineage>
        <taxon>Eukaryota</taxon>
        <taxon>Metazoa</taxon>
        <taxon>Ecdysozoa</taxon>
        <taxon>Nematoda</taxon>
        <taxon>Chromadorea</taxon>
        <taxon>Rhabditida</taxon>
        <taxon>Rhabditina</taxon>
        <taxon>Rhabditomorpha</taxon>
        <taxon>Strongyloidea</taxon>
        <taxon>Strongylidae</taxon>
        <taxon>Cylicocyclus</taxon>
    </lineage>
</organism>
<accession>A0AA36M8Q4</accession>
<dbReference type="EMBL" id="CATQJL010000305">
    <property type="protein sequence ID" value="CAJ0601640.1"/>
    <property type="molecule type" value="Genomic_DNA"/>
</dbReference>
<reference evidence="1" key="1">
    <citation type="submission" date="2023-07" db="EMBL/GenBank/DDBJ databases">
        <authorList>
            <consortium name="CYATHOMIX"/>
        </authorList>
    </citation>
    <scope>NUCLEOTIDE SEQUENCE</scope>
    <source>
        <strain evidence="1">N/A</strain>
    </source>
</reference>